<dbReference type="Pfam" id="PF12951">
    <property type="entry name" value="PATR"/>
    <property type="match status" value="2"/>
</dbReference>
<keyword evidence="1 2" id="KW-0732">Signal</keyword>
<dbReference type="SUPFAM" id="SSF51126">
    <property type="entry name" value="Pectin lyase-like"/>
    <property type="match status" value="2"/>
</dbReference>
<dbReference type="SUPFAM" id="SSF103515">
    <property type="entry name" value="Autotransporter"/>
    <property type="match status" value="1"/>
</dbReference>
<sequence length="1161" mass="116900">MFGALAALLMPNLAAADVPEGTFSDPAQFQSELQNIVTTGTGTGYLTYSGPAGQALIIDQTISAPGTNDSLQIDLGANELLIQDGITSINPGTQLNLGTTTGFSKIQLGSSGKTGELNISGGTVNLDNAYTGSNHIQVGYANGHTGILRITNGGQLNLGTDEGAKNYSGFFIGYSGGNGQLVMDNGSVVIGDQGASVRLGISADANLELRNGSIIDSSHAASHFRVGEGSGTATVTVDNSSIVIKGGGTNAGIDDRYFVIGYGGGNGTFTQEGDDSYVHLSGLALVGIGRGAGSYGEYNLNGGVLEVGREGIATEFQVGVGENANTSTAVFNVNGGEARLLGNLKIAFYQGSEGVLGSGTVNVNGGLVTVGGTIRFGQGNGTLNLNGGVLEAGGTIASTATSHLNFNGGTLRARTGSNLTVSHDATVGSDGAIFDSNGNTLTYSGLLSGTGGVVKVGEGKLVLSAANTYEGGTEIQAGVVEAVNANALGAGAATLNGGTLRLTENLTLSNDLVAGEAGGTVDVDGVAILAGDGAGTGNVTFTGGDVTLTGSLSWSGETIVGDATTLAAGADSVMSAASVLRLQAGSTYNNQFNQSVAGLAGTGLIDLSTGNLTVGSNNSSSTFEGTISGNGTLIKAGTGRLNLAGSSASTFSGLMTVNGGLLSINNDYGQANIEIGAGGTLGGNGTVGSIRSVFGQTGGVIAPGNSIARLIVTDELDLGGLIYEAEIDGSDMDVLQVDGRAILSGGTLRVLAGASSFLPSTSYTFMTTGSVQGAFAEIIDDFAFLDAKVVVDRGQISLIMERNLAGFAEAANTANQTSVAEALITTDEDSALQLAILQLTEDEAPSAFDVLSGEIHASARTALIEDTRRIRTTANDRVRAGFAQDESQPGYNLWAHAFASGGSIAGNGNAAKLDRSSSGFLTGIDGQLEGWTLGGLVGYSHSSLHANARASSASADTFHVGVYGGNRWNGLGVRGGIAYAWSSVETNRAVALRGLTDSLSADHNAGAFHAFGEIGYEMNVGGATIEPFANLAHVRLHTDGFSETGGDASLSASSSTMDTTFVTVGLHAASDLDVAGYKIKARGTVGWQHALGDIDPVSNHRFQSGEAFSVTGTPIAKNTAVVEAGVDFAIAPETTLSLSYGGQFGSGVSEHGGRIGLNVKF</sequence>
<dbReference type="Pfam" id="PF03797">
    <property type="entry name" value="Autotransporter"/>
    <property type="match status" value="1"/>
</dbReference>
<feature type="chain" id="PRO_5037250291" description="Autotransporter domain-containing protein" evidence="2">
    <location>
        <begin position="17"/>
        <end position="1161"/>
    </location>
</feature>
<dbReference type="NCBIfam" id="TIGR02601">
    <property type="entry name" value="autotrns_rpt"/>
    <property type="match status" value="2"/>
</dbReference>
<dbReference type="Gene3D" id="2.40.128.130">
    <property type="entry name" value="Autotransporter beta-domain"/>
    <property type="match status" value="1"/>
</dbReference>
<dbReference type="InterPro" id="IPR013425">
    <property type="entry name" value="Autotrns_rpt"/>
</dbReference>
<comment type="caution">
    <text evidence="4">The sequence shown here is derived from an EMBL/GenBank/DDBJ whole genome shotgun (WGS) entry which is preliminary data.</text>
</comment>
<dbReference type="SMART" id="SM00869">
    <property type="entry name" value="Autotransporter"/>
    <property type="match status" value="1"/>
</dbReference>
<evidence type="ECO:0000313" key="5">
    <source>
        <dbReference type="Proteomes" id="UP000636264"/>
    </source>
</evidence>
<dbReference type="InterPro" id="IPR011050">
    <property type="entry name" value="Pectin_lyase_fold/virulence"/>
</dbReference>
<gene>
    <name evidence="4" type="ORF">GCM10011385_11260</name>
</gene>
<dbReference type="PROSITE" id="PS51208">
    <property type="entry name" value="AUTOTRANSPORTER"/>
    <property type="match status" value="1"/>
</dbReference>
<dbReference type="InterPro" id="IPR036709">
    <property type="entry name" value="Autotransporte_beta_dom_sf"/>
</dbReference>
<dbReference type="InterPro" id="IPR006315">
    <property type="entry name" value="OM_autotransptr_brl_dom"/>
</dbReference>
<protein>
    <recommendedName>
        <fullName evidence="3">Autotransporter domain-containing protein</fullName>
    </recommendedName>
</protein>
<name>A0A916W1T2_9HYPH</name>
<proteinExistence type="predicted"/>
<evidence type="ECO:0000256" key="1">
    <source>
        <dbReference type="ARBA" id="ARBA00022729"/>
    </source>
</evidence>
<evidence type="ECO:0000259" key="3">
    <source>
        <dbReference type="PROSITE" id="PS51208"/>
    </source>
</evidence>
<reference evidence="4" key="1">
    <citation type="journal article" date="2014" name="Int. J. Syst. Evol. Microbiol.">
        <title>Complete genome sequence of Corynebacterium casei LMG S-19264T (=DSM 44701T), isolated from a smear-ripened cheese.</title>
        <authorList>
            <consortium name="US DOE Joint Genome Institute (JGI-PGF)"/>
            <person name="Walter F."/>
            <person name="Albersmeier A."/>
            <person name="Kalinowski J."/>
            <person name="Ruckert C."/>
        </authorList>
    </citation>
    <scope>NUCLEOTIDE SEQUENCE</scope>
    <source>
        <strain evidence="4">CGMCC 1.15320</strain>
    </source>
</reference>
<dbReference type="InterPro" id="IPR005546">
    <property type="entry name" value="Autotransporte_beta"/>
</dbReference>
<evidence type="ECO:0000313" key="4">
    <source>
        <dbReference type="EMBL" id="GGA59312.1"/>
    </source>
</evidence>
<evidence type="ECO:0000256" key="2">
    <source>
        <dbReference type="SAM" id="SignalP"/>
    </source>
</evidence>
<organism evidence="4 5">
    <name type="scientific">Nitratireductor aestuarii</name>
    <dbReference type="NCBI Taxonomy" id="1735103"/>
    <lineage>
        <taxon>Bacteria</taxon>
        <taxon>Pseudomonadati</taxon>
        <taxon>Pseudomonadota</taxon>
        <taxon>Alphaproteobacteria</taxon>
        <taxon>Hyphomicrobiales</taxon>
        <taxon>Phyllobacteriaceae</taxon>
        <taxon>Nitratireductor</taxon>
    </lineage>
</organism>
<accession>A0A916W1T2</accession>
<keyword evidence="5" id="KW-1185">Reference proteome</keyword>
<dbReference type="AlphaFoldDB" id="A0A916W1T2"/>
<feature type="domain" description="Autotransporter" evidence="3">
    <location>
        <begin position="886"/>
        <end position="1161"/>
    </location>
</feature>
<feature type="signal peptide" evidence="2">
    <location>
        <begin position="1"/>
        <end position="16"/>
    </location>
</feature>
<dbReference type="EMBL" id="BMIF01000002">
    <property type="protein sequence ID" value="GGA59312.1"/>
    <property type="molecule type" value="Genomic_DNA"/>
</dbReference>
<reference evidence="4" key="2">
    <citation type="submission" date="2020-09" db="EMBL/GenBank/DDBJ databases">
        <authorList>
            <person name="Sun Q."/>
            <person name="Zhou Y."/>
        </authorList>
    </citation>
    <scope>NUCLEOTIDE SEQUENCE</scope>
    <source>
        <strain evidence="4">CGMCC 1.15320</strain>
    </source>
</reference>
<dbReference type="NCBIfam" id="TIGR01414">
    <property type="entry name" value="autotrans_barl"/>
    <property type="match status" value="1"/>
</dbReference>
<dbReference type="GO" id="GO:0019867">
    <property type="term" value="C:outer membrane"/>
    <property type="evidence" value="ECO:0007669"/>
    <property type="project" value="InterPro"/>
</dbReference>
<dbReference type="Proteomes" id="UP000636264">
    <property type="component" value="Unassembled WGS sequence"/>
</dbReference>